<dbReference type="EMBL" id="JARGDH010000031">
    <property type="protein sequence ID" value="KAL0264037.1"/>
    <property type="molecule type" value="Genomic_DNA"/>
</dbReference>
<keyword evidence="1" id="KW-0175">Coiled coil</keyword>
<name>A0AAW2H6Q4_9NEOP</name>
<comment type="caution">
    <text evidence="2">The sequence shown here is derived from an EMBL/GenBank/DDBJ whole genome shotgun (WGS) entry which is preliminary data.</text>
</comment>
<accession>A0AAW2H6Q4</accession>
<sequence length="992" mass="111420">MIGKVGIEFETDTQKFIKELNKIVENMPGKRMAREAQKILKKIRREDLLASVDKLRTEKKYSTILLQYKRLGWDADKAHEKALHESRLSGLEEIYAKRRRMEEALAQYNEKKRQREELLAFSQKKKFWSGVASTALGTSVGNLVSKAGSSLAGMAKTDLTGFKELNERMIIEDDFKSRLGDTPFRRAQQLLKDIRVKTGNSYEEIAAQYLGFSKEMKGILKDMESRRYLNLFKEYTDSFRPFQSIVEEFSSAVGYGSAIGRTFALSEFMGSDSKRRLFNRRLQSQEALVSAGFYEDMEVFSLAKQREKWLRPYLNKPAIGKTYLNKFTKAGREASMQIDEDKLNTYRSKLPADMSEESAKKIILGFIAAARIYGGSPSDKVLLGSNAIKYIGEGGSAALDELFTAMGFDVRAARKKQEEAIIANCKRDNTLHTSRTRGGLLLKLRQTFVVEILSSSGQRKLKLDSREGDFSFSLSLRRTASCATELPTLVIANFPAELFDDGSYLLKANRDRIRIWAGYATPRFLVEGVLSYYHFSQNGSGHDLQITFVEGLNMINLESSLLEKQAKNRQYKKITLRSLIQDLYKSIGQVVFATSSPALEEKVTLKTGGPIWELLNDLLMERGLSYYFRSLDLVIWDLEHPTACLDLDDWQGKGTILIQAGELSNYNHRNPILFGEKGEVYYAFWQLSTLFSCEIYPSLQVSFTNTLGRKVKATLSQVEYVCQKAKVVGFEGEEVLLRLQFLPFLSEDEPPLVICPKASYFSHSFSLEKGDYCLVAQLPAPLREQLSGRADYRSRIDLSYAVILSKVHPSKEIKEAEVWRGFNSCVCLEKDKITISTAEGKSEVQVSSKGVSVKAQEVHVKAQKVTIDSSSVNLGGEGGFPVLTTASVITAPPSGGACAVVPNTTSVKASTAQGSYIFDRSWGIDFALLRGLDEIWQVGEYLRTILEGRLGKTIASVEVNSLTKTSKSLFLVLDVKRKNTQNTTILELGYAY</sequence>
<organism evidence="2">
    <name type="scientific">Menopon gallinae</name>
    <name type="common">poultry shaft louse</name>
    <dbReference type="NCBI Taxonomy" id="328185"/>
    <lineage>
        <taxon>Eukaryota</taxon>
        <taxon>Metazoa</taxon>
        <taxon>Ecdysozoa</taxon>
        <taxon>Arthropoda</taxon>
        <taxon>Hexapoda</taxon>
        <taxon>Insecta</taxon>
        <taxon>Pterygota</taxon>
        <taxon>Neoptera</taxon>
        <taxon>Paraneoptera</taxon>
        <taxon>Psocodea</taxon>
        <taxon>Troctomorpha</taxon>
        <taxon>Phthiraptera</taxon>
        <taxon>Amblycera</taxon>
        <taxon>Menoponidae</taxon>
        <taxon>Menopon</taxon>
    </lineage>
</organism>
<feature type="coiled-coil region" evidence="1">
    <location>
        <begin position="91"/>
        <end position="125"/>
    </location>
</feature>
<gene>
    <name evidence="2" type="ORF">PYX00_010894</name>
</gene>
<reference evidence="2" key="1">
    <citation type="journal article" date="2024" name="Gigascience">
        <title>Chromosome-level genome of the poultry shaft louse Menopon gallinae provides insight into the host-switching and adaptive evolution of parasitic lice.</title>
        <authorList>
            <person name="Xu Y."/>
            <person name="Ma L."/>
            <person name="Liu S."/>
            <person name="Liang Y."/>
            <person name="Liu Q."/>
            <person name="He Z."/>
            <person name="Tian L."/>
            <person name="Duan Y."/>
            <person name="Cai W."/>
            <person name="Li H."/>
            <person name="Song F."/>
        </authorList>
    </citation>
    <scope>NUCLEOTIDE SEQUENCE</scope>
    <source>
        <strain evidence="2">Cailab_2023a</strain>
    </source>
</reference>
<proteinExistence type="predicted"/>
<protein>
    <submittedName>
        <fullName evidence="2">Uncharacterized protein</fullName>
    </submittedName>
</protein>
<evidence type="ECO:0000313" key="2">
    <source>
        <dbReference type="EMBL" id="KAL0264037.1"/>
    </source>
</evidence>
<evidence type="ECO:0000256" key="1">
    <source>
        <dbReference type="SAM" id="Coils"/>
    </source>
</evidence>
<dbReference type="AlphaFoldDB" id="A0AAW2H6Q4"/>